<organism evidence="8 9">
    <name type="scientific">Sedimentitalea todarodis</name>
    <dbReference type="NCBI Taxonomy" id="1631240"/>
    <lineage>
        <taxon>Bacteria</taxon>
        <taxon>Pseudomonadati</taxon>
        <taxon>Pseudomonadota</taxon>
        <taxon>Alphaproteobacteria</taxon>
        <taxon>Rhodobacterales</taxon>
        <taxon>Paracoccaceae</taxon>
        <taxon>Sedimentitalea</taxon>
    </lineage>
</organism>
<evidence type="ECO:0000313" key="9">
    <source>
        <dbReference type="Proteomes" id="UP001255416"/>
    </source>
</evidence>
<comment type="cofactor">
    <cofactor evidence="1 6">
        <name>Zn(2+)</name>
        <dbReference type="ChEBI" id="CHEBI:29105"/>
    </cofactor>
</comment>
<accession>A0ABU3VHK2</accession>
<evidence type="ECO:0000313" key="8">
    <source>
        <dbReference type="EMBL" id="MDU9005649.1"/>
    </source>
</evidence>
<name>A0ABU3VHK2_9RHOB</name>
<dbReference type="InterPro" id="IPR020843">
    <property type="entry name" value="ER"/>
</dbReference>
<dbReference type="InterPro" id="IPR011032">
    <property type="entry name" value="GroES-like_sf"/>
</dbReference>
<keyword evidence="3 6" id="KW-0479">Metal-binding</keyword>
<sequence length="356" mass="37785">MKAVVIHAAEDLRVETCASDPVLTGQVKVRIEAGGICGSDLHYYHDGGFGAVRLREPMILGHEISGTIAEVGEGVTGLAAGDRVAVSPSRPCHACGYCERDLFNHCLNMRFYGSAMPMPHIQGAFREELVADASQCHVIAPEVPAELAAFAEPLSVALHALNRAGDIAGKRVLITGCGPIGALAVLAAKSRGAALVVVTDVIDHVLNIAKSTGADRAINVAENSDWIEDFRADETGFDVMIEASGNQHALRSGLEVLRRRSVLVQVGLGGDASLPLNLLVSKEIDLRGAFRFHAEFTDAVALINAGTLDLQALLSARFPLARARQAFELAGDRTRAMKVQIDFNSPPHNEATDGTT</sequence>
<dbReference type="InterPro" id="IPR013149">
    <property type="entry name" value="ADH-like_C"/>
</dbReference>
<evidence type="ECO:0000256" key="4">
    <source>
        <dbReference type="ARBA" id="ARBA00022833"/>
    </source>
</evidence>
<gene>
    <name evidence="8" type="ORF">QO231_17595</name>
</gene>
<dbReference type="PANTHER" id="PTHR43161">
    <property type="entry name" value="SORBITOL DEHYDROGENASE"/>
    <property type="match status" value="1"/>
</dbReference>
<comment type="caution">
    <text evidence="8">The sequence shown here is derived from an EMBL/GenBank/DDBJ whole genome shotgun (WGS) entry which is preliminary data.</text>
</comment>
<protein>
    <submittedName>
        <fullName evidence="8">L-idonate 5-dehydrogenase</fullName>
    </submittedName>
</protein>
<evidence type="ECO:0000256" key="1">
    <source>
        <dbReference type="ARBA" id="ARBA00001947"/>
    </source>
</evidence>
<dbReference type="Pfam" id="PF08240">
    <property type="entry name" value="ADH_N"/>
    <property type="match status" value="1"/>
</dbReference>
<comment type="similarity">
    <text evidence="2 6">Belongs to the zinc-containing alcohol dehydrogenase family.</text>
</comment>
<dbReference type="RefSeq" id="WP_316779378.1">
    <property type="nucleotide sequence ID" value="NZ_JASMWN010000016.1"/>
</dbReference>
<keyword evidence="4 6" id="KW-0862">Zinc</keyword>
<evidence type="ECO:0000256" key="6">
    <source>
        <dbReference type="RuleBase" id="RU361277"/>
    </source>
</evidence>
<evidence type="ECO:0000256" key="2">
    <source>
        <dbReference type="ARBA" id="ARBA00008072"/>
    </source>
</evidence>
<dbReference type="EMBL" id="JASMWN010000016">
    <property type="protein sequence ID" value="MDU9005649.1"/>
    <property type="molecule type" value="Genomic_DNA"/>
</dbReference>
<dbReference type="CDD" id="cd08232">
    <property type="entry name" value="idonate-5-DH"/>
    <property type="match status" value="1"/>
</dbReference>
<keyword evidence="5" id="KW-0560">Oxidoreductase</keyword>
<dbReference type="SUPFAM" id="SSF50129">
    <property type="entry name" value="GroES-like"/>
    <property type="match status" value="1"/>
</dbReference>
<dbReference type="Gene3D" id="3.40.50.720">
    <property type="entry name" value="NAD(P)-binding Rossmann-like Domain"/>
    <property type="match status" value="1"/>
</dbReference>
<dbReference type="PANTHER" id="PTHR43161:SF9">
    <property type="entry name" value="SORBITOL DEHYDROGENASE"/>
    <property type="match status" value="1"/>
</dbReference>
<proteinExistence type="inferred from homology"/>
<dbReference type="SUPFAM" id="SSF51735">
    <property type="entry name" value="NAD(P)-binding Rossmann-fold domains"/>
    <property type="match status" value="1"/>
</dbReference>
<dbReference type="Gene3D" id="3.90.180.10">
    <property type="entry name" value="Medium-chain alcohol dehydrogenases, catalytic domain"/>
    <property type="match status" value="1"/>
</dbReference>
<dbReference type="SMART" id="SM00829">
    <property type="entry name" value="PKS_ER"/>
    <property type="match status" value="1"/>
</dbReference>
<dbReference type="Pfam" id="PF00107">
    <property type="entry name" value="ADH_zinc_N"/>
    <property type="match status" value="1"/>
</dbReference>
<reference evidence="9" key="1">
    <citation type="submission" date="2023-05" db="EMBL/GenBank/DDBJ databases">
        <title>Sedimentitalea sp. nov. JM2-8.</title>
        <authorList>
            <person name="Huang J."/>
        </authorList>
    </citation>
    <scope>NUCLEOTIDE SEQUENCE [LARGE SCALE GENOMIC DNA]</scope>
    <source>
        <strain evidence="9">KHS03</strain>
    </source>
</reference>
<dbReference type="InterPro" id="IPR013154">
    <property type="entry name" value="ADH-like_N"/>
</dbReference>
<evidence type="ECO:0000256" key="5">
    <source>
        <dbReference type="ARBA" id="ARBA00023002"/>
    </source>
</evidence>
<feature type="domain" description="Enoyl reductase (ER)" evidence="7">
    <location>
        <begin position="7"/>
        <end position="341"/>
    </location>
</feature>
<keyword evidence="9" id="KW-1185">Reference proteome</keyword>
<dbReference type="InterPro" id="IPR036291">
    <property type="entry name" value="NAD(P)-bd_dom_sf"/>
</dbReference>
<dbReference type="InterPro" id="IPR002328">
    <property type="entry name" value="ADH_Zn_CS"/>
</dbReference>
<evidence type="ECO:0000256" key="3">
    <source>
        <dbReference type="ARBA" id="ARBA00022723"/>
    </source>
</evidence>
<evidence type="ECO:0000259" key="7">
    <source>
        <dbReference type="SMART" id="SM00829"/>
    </source>
</evidence>
<dbReference type="Proteomes" id="UP001255416">
    <property type="component" value="Unassembled WGS sequence"/>
</dbReference>
<dbReference type="PROSITE" id="PS00059">
    <property type="entry name" value="ADH_ZINC"/>
    <property type="match status" value="1"/>
</dbReference>